<evidence type="ECO:0000256" key="3">
    <source>
        <dbReference type="ARBA" id="ARBA00022603"/>
    </source>
</evidence>
<protein>
    <submittedName>
        <fullName evidence="9">Class I SAM-dependent rRNA methyltransferase</fullName>
    </submittedName>
</protein>
<keyword evidence="3 9" id="KW-0489">Methyltransferase</keyword>
<evidence type="ECO:0000256" key="2">
    <source>
        <dbReference type="ARBA" id="ARBA00022490"/>
    </source>
</evidence>
<dbReference type="GO" id="GO:0003723">
    <property type="term" value="F:RNA binding"/>
    <property type="evidence" value="ECO:0007669"/>
    <property type="project" value="InterPro"/>
</dbReference>
<comment type="subcellular location">
    <subcellularLocation>
        <location evidence="1">Cytoplasm</location>
    </subcellularLocation>
</comment>
<dbReference type="SUPFAM" id="SSF88697">
    <property type="entry name" value="PUA domain-like"/>
    <property type="match status" value="1"/>
</dbReference>
<organism evidence="9">
    <name type="scientific">Thermodesulforhabdus norvegica</name>
    <dbReference type="NCBI Taxonomy" id="39841"/>
    <lineage>
        <taxon>Bacteria</taxon>
        <taxon>Pseudomonadati</taxon>
        <taxon>Thermodesulfobacteriota</taxon>
        <taxon>Syntrophobacteria</taxon>
        <taxon>Syntrophobacterales</taxon>
        <taxon>Thermodesulforhabdaceae</taxon>
        <taxon>Thermodesulforhabdus</taxon>
    </lineage>
</organism>
<accession>A0A7C0WUU7</accession>
<evidence type="ECO:0000259" key="8">
    <source>
        <dbReference type="Pfam" id="PF17785"/>
    </source>
</evidence>
<dbReference type="InterPro" id="IPR019614">
    <property type="entry name" value="SAM-dep_methyl-trfase"/>
</dbReference>
<dbReference type="CDD" id="cd02440">
    <property type="entry name" value="AdoMet_MTases"/>
    <property type="match status" value="1"/>
</dbReference>
<evidence type="ECO:0000256" key="6">
    <source>
        <dbReference type="ARBA" id="ARBA00038091"/>
    </source>
</evidence>
<dbReference type="PANTHER" id="PTHR42873">
    <property type="entry name" value="RIBOSOMAL RNA LARGE SUBUNIT METHYLTRANSFERASE"/>
    <property type="match status" value="1"/>
</dbReference>
<dbReference type="GO" id="GO:0005737">
    <property type="term" value="C:cytoplasm"/>
    <property type="evidence" value="ECO:0007669"/>
    <property type="project" value="UniProtKB-SubCell"/>
</dbReference>
<dbReference type="Gene3D" id="3.30.750.80">
    <property type="entry name" value="RNA methyltransferase domain (HRMD) like"/>
    <property type="match status" value="1"/>
</dbReference>
<dbReference type="GO" id="GO:0008168">
    <property type="term" value="F:methyltransferase activity"/>
    <property type="evidence" value="ECO:0007669"/>
    <property type="project" value="UniProtKB-KW"/>
</dbReference>
<dbReference type="Gene3D" id="2.30.130.10">
    <property type="entry name" value="PUA domain"/>
    <property type="match status" value="1"/>
</dbReference>
<dbReference type="InterPro" id="IPR041532">
    <property type="entry name" value="RlmI-like_PUA"/>
</dbReference>
<gene>
    <name evidence="9" type="ORF">ENG14_04145</name>
</gene>
<dbReference type="AlphaFoldDB" id="A0A7C0WUU7"/>
<evidence type="ECO:0000256" key="4">
    <source>
        <dbReference type="ARBA" id="ARBA00022679"/>
    </source>
</evidence>
<dbReference type="InterPro" id="IPR036974">
    <property type="entry name" value="PUA_sf"/>
</dbReference>
<evidence type="ECO:0000256" key="5">
    <source>
        <dbReference type="ARBA" id="ARBA00022691"/>
    </source>
</evidence>
<sequence length="396" mass="44897">MEFSTALKDYPEIRLQRGRDRRLLYGHKWVFSNEIDGPVKDFAPGSWVRVVSSKGAYLGLGYINPRSLIAVRIICPAGTRPSRDYFRRLIIDADARRKEIFPGCDCYRLFFSESDGLPGFIVDRYGDVLVAQVNTYGVSVMQDMLVEFLVDIFSPEAVVYRNDSAARVLEELPLEKGIAYGNLPDEHTVVLDGLVFLVDTLEGQKTGMYLDQRENRKILKHFVDGKRVLDLFCYDGAWSLYAARFGAKLVVGVDQSSKALDRARWNARKNGFQNICTFVEADVFDFLKANREKFDVIVCDPPAFVKNKKSLPQAVKGYTDLNRRAMLALATHGVLITCSCSYHLTEQMFHEVLMNASLASGRKFVVLETRGQSPDHPVLLPMPETRYLKCFVMKNV</sequence>
<evidence type="ECO:0000313" key="9">
    <source>
        <dbReference type="EMBL" id="HDL90075.1"/>
    </source>
</evidence>
<evidence type="ECO:0000256" key="1">
    <source>
        <dbReference type="ARBA" id="ARBA00004496"/>
    </source>
</evidence>
<reference evidence="9" key="1">
    <citation type="journal article" date="2020" name="mSystems">
        <title>Genome- and Community-Level Interaction Insights into Carbon Utilization and Element Cycling Functions of Hydrothermarchaeota in Hydrothermal Sediment.</title>
        <authorList>
            <person name="Zhou Z."/>
            <person name="Liu Y."/>
            <person name="Xu W."/>
            <person name="Pan J."/>
            <person name="Luo Z.H."/>
            <person name="Li M."/>
        </authorList>
    </citation>
    <scope>NUCLEOTIDE SEQUENCE [LARGE SCALE GENOMIC DNA]</scope>
    <source>
        <strain evidence="9">HyVt-19</strain>
    </source>
</reference>
<comment type="caution">
    <text evidence="9">The sequence shown here is derived from an EMBL/GenBank/DDBJ whole genome shotgun (WGS) entry which is preliminary data.</text>
</comment>
<name>A0A7C0WUU7_9BACT</name>
<dbReference type="PROSITE" id="PS50890">
    <property type="entry name" value="PUA"/>
    <property type="match status" value="1"/>
</dbReference>
<dbReference type="Proteomes" id="UP000886355">
    <property type="component" value="Unassembled WGS sequence"/>
</dbReference>
<dbReference type="Gene3D" id="3.40.50.150">
    <property type="entry name" value="Vaccinia Virus protein VP39"/>
    <property type="match status" value="1"/>
</dbReference>
<keyword evidence="2" id="KW-0963">Cytoplasm</keyword>
<dbReference type="Pfam" id="PF10672">
    <property type="entry name" value="Methyltrans_SAM"/>
    <property type="match status" value="1"/>
</dbReference>
<dbReference type="CDD" id="cd21153">
    <property type="entry name" value="PUA_RlmI"/>
    <property type="match status" value="1"/>
</dbReference>
<dbReference type="CDD" id="cd11572">
    <property type="entry name" value="RlmI_M_like"/>
    <property type="match status" value="1"/>
</dbReference>
<dbReference type="InterPro" id="IPR015947">
    <property type="entry name" value="PUA-like_sf"/>
</dbReference>
<dbReference type="InterPro" id="IPR029063">
    <property type="entry name" value="SAM-dependent_MTases_sf"/>
</dbReference>
<dbReference type="EMBL" id="DQZW01000197">
    <property type="protein sequence ID" value="HDL90075.1"/>
    <property type="molecule type" value="Genomic_DNA"/>
</dbReference>
<proteinExistence type="inferred from homology"/>
<dbReference type="Pfam" id="PF17785">
    <property type="entry name" value="PUA_3"/>
    <property type="match status" value="1"/>
</dbReference>
<comment type="similarity">
    <text evidence="6">Belongs to the methyltransferase superfamily. RlmI family.</text>
</comment>
<feature type="domain" description="RlmI-like PUA" evidence="8">
    <location>
        <begin position="13"/>
        <end position="74"/>
    </location>
</feature>
<keyword evidence="4" id="KW-0808">Transferase</keyword>
<evidence type="ECO:0000259" key="7">
    <source>
        <dbReference type="Pfam" id="PF10672"/>
    </source>
</evidence>
<dbReference type="GO" id="GO:0032259">
    <property type="term" value="P:methylation"/>
    <property type="evidence" value="ECO:0007669"/>
    <property type="project" value="UniProtKB-KW"/>
</dbReference>
<keyword evidence="5" id="KW-0949">S-adenosyl-L-methionine</keyword>
<dbReference type="PANTHER" id="PTHR42873:SF1">
    <property type="entry name" value="S-ADENOSYLMETHIONINE-DEPENDENT METHYLTRANSFERASE DOMAIN-CONTAINING PROTEIN"/>
    <property type="match status" value="1"/>
</dbReference>
<dbReference type="SUPFAM" id="SSF53335">
    <property type="entry name" value="S-adenosyl-L-methionine-dependent methyltransferases"/>
    <property type="match status" value="1"/>
</dbReference>
<feature type="domain" description="S-adenosylmethionine-dependent methyltransferase" evidence="7">
    <location>
        <begin position="160"/>
        <end position="347"/>
    </location>
</feature>